<dbReference type="FunFam" id="1.25.40.10:FF:000031">
    <property type="entry name" value="Pentatricopeptide repeat-containing protein mitochondrial"/>
    <property type="match status" value="1"/>
</dbReference>
<comment type="caution">
    <text evidence="3">The sequence shown here is derived from an EMBL/GenBank/DDBJ whole genome shotgun (WGS) entry which is preliminary data.</text>
</comment>
<organism evidence="3 4">
    <name type="scientific">Ceratopteris richardii</name>
    <name type="common">Triangle waterfern</name>
    <dbReference type="NCBI Taxonomy" id="49495"/>
    <lineage>
        <taxon>Eukaryota</taxon>
        <taxon>Viridiplantae</taxon>
        <taxon>Streptophyta</taxon>
        <taxon>Embryophyta</taxon>
        <taxon>Tracheophyta</taxon>
        <taxon>Polypodiopsida</taxon>
        <taxon>Polypodiidae</taxon>
        <taxon>Polypodiales</taxon>
        <taxon>Pteridineae</taxon>
        <taxon>Pteridaceae</taxon>
        <taxon>Parkerioideae</taxon>
        <taxon>Ceratopteris</taxon>
    </lineage>
</organism>
<keyword evidence="1" id="KW-0677">Repeat</keyword>
<evidence type="ECO:0008006" key="5">
    <source>
        <dbReference type="Google" id="ProtNLM"/>
    </source>
</evidence>
<feature type="repeat" description="PPR" evidence="2">
    <location>
        <begin position="63"/>
        <end position="97"/>
    </location>
</feature>
<dbReference type="OMA" id="KECAIRY"/>
<dbReference type="Pfam" id="PF01535">
    <property type="entry name" value="PPR"/>
    <property type="match status" value="3"/>
</dbReference>
<gene>
    <name evidence="3" type="ORF">KP509_20G069700</name>
</gene>
<protein>
    <recommendedName>
        <fullName evidence="5">Pentatricopeptide repeat-containing protein</fullName>
    </recommendedName>
</protein>
<dbReference type="Pfam" id="PF13041">
    <property type="entry name" value="PPR_2"/>
    <property type="match status" value="2"/>
</dbReference>
<reference evidence="3" key="1">
    <citation type="submission" date="2021-08" db="EMBL/GenBank/DDBJ databases">
        <title>WGS assembly of Ceratopteris richardii.</title>
        <authorList>
            <person name="Marchant D.B."/>
            <person name="Chen G."/>
            <person name="Jenkins J."/>
            <person name="Shu S."/>
            <person name="Leebens-Mack J."/>
            <person name="Grimwood J."/>
            <person name="Schmutz J."/>
            <person name="Soltis P."/>
            <person name="Soltis D."/>
            <person name="Chen Z.-H."/>
        </authorList>
    </citation>
    <scope>NUCLEOTIDE SEQUENCE</scope>
    <source>
        <strain evidence="3">Whitten #5841</strain>
        <tissue evidence="3">Leaf</tissue>
    </source>
</reference>
<evidence type="ECO:0000256" key="2">
    <source>
        <dbReference type="PROSITE-ProRule" id="PRU00708"/>
    </source>
</evidence>
<sequence>MVAALNACIEASDLLFGLILHIEAIARRLLYVDIVHNTLLNMYLKCRSLRHAINLFDGLLERDLVTWNTMISGYSAFGFPESALHLFGRMLLENMQPDQATFLAILKVSLVTGSMTEGKLIHGVITEFGTETFLNVGSSLVDMYAEWGNLEDAYNIFFHLPERNIVTWTAMAAGCNQHGRGEETIQMFQQMQQEGIQPDRILFISVLQACSAVLGLNQGKVIHTNILDQGLELDNMVGSAIVEMYLKCGSFQFAQRIFAEMPRKSLVVWNIMIAGCAQHGVHSMVMDFFDDMLAENLSPDAATFVSLLSACSHTGNLEVGCWHFESMVTKYGIFPTLDHYMCMVDLLGRAGSMNDALDLLHTMPFTPCQVGWRSLLTHCRTWGEVSFARSCFDNLLLLDPDEPTCYALMSEVYANAGMWDKSLEIEEMRKAAALWKLPGEALIEVGEKVYSFTVGDKHESYYELSRKLKALGDRLRNIDHVPFAVERECSI</sequence>
<evidence type="ECO:0000313" key="3">
    <source>
        <dbReference type="EMBL" id="KAH7332131.1"/>
    </source>
</evidence>
<name>A0A8T2SI13_CERRI</name>
<dbReference type="EMBL" id="CM035425">
    <property type="protein sequence ID" value="KAH7332131.1"/>
    <property type="molecule type" value="Genomic_DNA"/>
</dbReference>
<dbReference type="InterPro" id="IPR002885">
    <property type="entry name" value="PPR_rpt"/>
</dbReference>
<dbReference type="PROSITE" id="PS51375">
    <property type="entry name" value="PPR"/>
    <property type="match status" value="3"/>
</dbReference>
<dbReference type="GO" id="GO:0009451">
    <property type="term" value="P:RNA modification"/>
    <property type="evidence" value="ECO:0007669"/>
    <property type="project" value="InterPro"/>
</dbReference>
<dbReference type="InterPro" id="IPR011990">
    <property type="entry name" value="TPR-like_helical_dom_sf"/>
</dbReference>
<evidence type="ECO:0000256" key="1">
    <source>
        <dbReference type="ARBA" id="ARBA00022737"/>
    </source>
</evidence>
<dbReference type="NCBIfam" id="TIGR00756">
    <property type="entry name" value="PPR"/>
    <property type="match status" value="3"/>
</dbReference>
<dbReference type="InterPro" id="IPR046960">
    <property type="entry name" value="PPR_At4g14850-like_plant"/>
</dbReference>
<dbReference type="PANTHER" id="PTHR47926:SF471">
    <property type="entry name" value="DYW DOMAIN-CONTAINING PROTEIN"/>
    <property type="match status" value="1"/>
</dbReference>
<dbReference type="Gene3D" id="1.25.40.10">
    <property type="entry name" value="Tetratricopeptide repeat domain"/>
    <property type="match status" value="4"/>
</dbReference>
<dbReference type="InterPro" id="IPR046848">
    <property type="entry name" value="E_motif"/>
</dbReference>
<feature type="repeat" description="PPR" evidence="2">
    <location>
        <begin position="164"/>
        <end position="198"/>
    </location>
</feature>
<evidence type="ECO:0000313" key="4">
    <source>
        <dbReference type="Proteomes" id="UP000825935"/>
    </source>
</evidence>
<dbReference type="AlphaFoldDB" id="A0A8T2SI13"/>
<proteinExistence type="predicted"/>
<dbReference type="FunFam" id="1.25.40.10:FF:000090">
    <property type="entry name" value="Pentatricopeptide repeat-containing protein, chloroplastic"/>
    <property type="match status" value="1"/>
</dbReference>
<dbReference type="GO" id="GO:0003723">
    <property type="term" value="F:RNA binding"/>
    <property type="evidence" value="ECO:0007669"/>
    <property type="project" value="InterPro"/>
</dbReference>
<accession>A0A8T2SI13</accession>
<feature type="repeat" description="PPR" evidence="2">
    <location>
        <begin position="265"/>
        <end position="299"/>
    </location>
</feature>
<dbReference type="PANTHER" id="PTHR47926">
    <property type="entry name" value="PENTATRICOPEPTIDE REPEAT-CONTAINING PROTEIN"/>
    <property type="match status" value="1"/>
</dbReference>
<dbReference type="SUPFAM" id="SSF48452">
    <property type="entry name" value="TPR-like"/>
    <property type="match status" value="1"/>
</dbReference>
<dbReference type="OrthoDB" id="185373at2759"/>
<dbReference type="Proteomes" id="UP000825935">
    <property type="component" value="Chromosome 20"/>
</dbReference>
<dbReference type="Pfam" id="PF20431">
    <property type="entry name" value="E_motif"/>
    <property type="match status" value="1"/>
</dbReference>
<keyword evidence="4" id="KW-1185">Reference proteome</keyword>